<reference evidence="1 2" key="1">
    <citation type="submission" date="2019-01" db="EMBL/GenBank/DDBJ databases">
        <title>Agromyces.</title>
        <authorList>
            <person name="Li J."/>
        </authorList>
    </citation>
    <scope>NUCLEOTIDE SEQUENCE [LARGE SCALE GENOMIC DNA]</scope>
    <source>
        <strain evidence="1 2">DSM 15934</strain>
    </source>
</reference>
<dbReference type="InterPro" id="IPR011008">
    <property type="entry name" value="Dimeric_a/b-barrel"/>
</dbReference>
<dbReference type="SUPFAM" id="SSF54909">
    <property type="entry name" value="Dimeric alpha+beta barrel"/>
    <property type="match status" value="1"/>
</dbReference>
<dbReference type="EMBL" id="SDPN01000001">
    <property type="protein sequence ID" value="RXZ73260.1"/>
    <property type="molecule type" value="Genomic_DNA"/>
</dbReference>
<keyword evidence="2" id="KW-1185">Reference proteome</keyword>
<dbReference type="OrthoDB" id="3697691at2"/>
<comment type="caution">
    <text evidence="1">The sequence shown here is derived from an EMBL/GenBank/DDBJ whole genome shotgun (WGS) entry which is preliminary data.</text>
</comment>
<proteinExistence type="predicted"/>
<dbReference type="AlphaFoldDB" id="A0A4Q2L882"/>
<dbReference type="Proteomes" id="UP000293865">
    <property type="component" value="Unassembled WGS sequence"/>
</dbReference>
<sequence>MSEPFIFIGTHRAREGKLEEFQEYFIDFCKTVVEPNEPRLLSFHGYADAPANEVTVVQIHPDAESMAHHMSVITEHVTVAYRDLLEPKSRFQVYGVARGPVLDMVREMGRTDGDALTVRQAFTGFERLPRV</sequence>
<accession>A0A4Q2L882</accession>
<organism evidence="1 2">
    <name type="scientific">Agromyces albus</name>
    <dbReference type="NCBI Taxonomy" id="205332"/>
    <lineage>
        <taxon>Bacteria</taxon>
        <taxon>Bacillati</taxon>
        <taxon>Actinomycetota</taxon>
        <taxon>Actinomycetes</taxon>
        <taxon>Micrococcales</taxon>
        <taxon>Microbacteriaceae</taxon>
        <taxon>Agromyces</taxon>
    </lineage>
</organism>
<protein>
    <recommendedName>
        <fullName evidence="3">ABM domain-containing protein</fullName>
    </recommendedName>
</protein>
<gene>
    <name evidence="1" type="ORF">ESP51_00725</name>
</gene>
<evidence type="ECO:0000313" key="1">
    <source>
        <dbReference type="EMBL" id="RXZ73260.1"/>
    </source>
</evidence>
<dbReference type="Gene3D" id="3.30.70.100">
    <property type="match status" value="1"/>
</dbReference>
<name>A0A4Q2L882_9MICO</name>
<evidence type="ECO:0008006" key="3">
    <source>
        <dbReference type="Google" id="ProtNLM"/>
    </source>
</evidence>
<evidence type="ECO:0000313" key="2">
    <source>
        <dbReference type="Proteomes" id="UP000293865"/>
    </source>
</evidence>
<dbReference type="RefSeq" id="WP_129518962.1">
    <property type="nucleotide sequence ID" value="NZ_SDPN01000001.1"/>
</dbReference>